<reference evidence="1 2" key="1">
    <citation type="journal article" date="2015" name="Proc. Natl. Acad. Sci. U.S.A.">
        <title>The resurrection genome of Boea hygrometrica: A blueprint for survival of dehydration.</title>
        <authorList>
            <person name="Xiao L."/>
            <person name="Yang G."/>
            <person name="Zhang L."/>
            <person name="Yang X."/>
            <person name="Zhao S."/>
            <person name="Ji Z."/>
            <person name="Zhou Q."/>
            <person name="Hu M."/>
            <person name="Wang Y."/>
            <person name="Chen M."/>
            <person name="Xu Y."/>
            <person name="Jin H."/>
            <person name="Xiao X."/>
            <person name="Hu G."/>
            <person name="Bao F."/>
            <person name="Hu Y."/>
            <person name="Wan P."/>
            <person name="Li L."/>
            <person name="Deng X."/>
            <person name="Kuang T."/>
            <person name="Xiang C."/>
            <person name="Zhu J.K."/>
            <person name="Oliver M.J."/>
            <person name="He Y."/>
        </authorList>
    </citation>
    <scope>NUCLEOTIDE SEQUENCE [LARGE SCALE GENOMIC DNA]</scope>
    <source>
        <strain evidence="2">cv. XS01</strain>
    </source>
</reference>
<protein>
    <submittedName>
        <fullName evidence="1">Mediator-associated protein 1-like</fullName>
    </submittedName>
</protein>
<dbReference type="EMBL" id="KV017645">
    <property type="protein sequence ID" value="KZV17938.1"/>
    <property type="molecule type" value="Genomic_DNA"/>
</dbReference>
<name>A0A2Z7A892_9LAMI</name>
<dbReference type="Proteomes" id="UP000250235">
    <property type="component" value="Unassembled WGS sequence"/>
</dbReference>
<accession>A0A2Z7A892</accession>
<evidence type="ECO:0000313" key="2">
    <source>
        <dbReference type="Proteomes" id="UP000250235"/>
    </source>
</evidence>
<keyword evidence="2" id="KW-1185">Reference proteome</keyword>
<dbReference type="AlphaFoldDB" id="A0A2Z7A892"/>
<proteinExistence type="predicted"/>
<gene>
    <name evidence="1" type="ORF">F511_41395</name>
</gene>
<evidence type="ECO:0000313" key="1">
    <source>
        <dbReference type="EMBL" id="KZV17938.1"/>
    </source>
</evidence>
<sequence>MGNADPNNTKQENKYEVKPHYEELSKQLNMQHAINQCYECMRAIKDRIARPVYHLEIITIEPLYHAQRQQQPAGAFSKEHQNDTVPTNSNDVAVLHQLTTDISSEATKSCRGDVIVTQGVLLVIDLKIEVAAADGYWNQQIGCRRRDVILAADSVCVVLFAADQQARVC</sequence>
<organism evidence="1 2">
    <name type="scientific">Dorcoceras hygrometricum</name>
    <dbReference type="NCBI Taxonomy" id="472368"/>
    <lineage>
        <taxon>Eukaryota</taxon>
        <taxon>Viridiplantae</taxon>
        <taxon>Streptophyta</taxon>
        <taxon>Embryophyta</taxon>
        <taxon>Tracheophyta</taxon>
        <taxon>Spermatophyta</taxon>
        <taxon>Magnoliopsida</taxon>
        <taxon>eudicotyledons</taxon>
        <taxon>Gunneridae</taxon>
        <taxon>Pentapetalae</taxon>
        <taxon>asterids</taxon>
        <taxon>lamiids</taxon>
        <taxon>Lamiales</taxon>
        <taxon>Gesneriaceae</taxon>
        <taxon>Didymocarpoideae</taxon>
        <taxon>Trichosporeae</taxon>
        <taxon>Loxocarpinae</taxon>
        <taxon>Dorcoceras</taxon>
    </lineage>
</organism>